<dbReference type="Gene3D" id="3.90.1140.10">
    <property type="entry name" value="Cyclic phosphodiesterase"/>
    <property type="match status" value="1"/>
</dbReference>
<reference evidence="5" key="1">
    <citation type="journal article" date="2014" name="Int. J. Syst. Evol. Microbiol.">
        <title>Complete genome sequence of Corynebacterium casei LMG S-19264T (=DSM 44701T), isolated from a smear-ripened cheese.</title>
        <authorList>
            <consortium name="US DOE Joint Genome Institute (JGI-PGF)"/>
            <person name="Walter F."/>
            <person name="Albersmeier A."/>
            <person name="Kalinowski J."/>
            <person name="Ruckert C."/>
        </authorList>
    </citation>
    <scope>NUCLEOTIDE SEQUENCE</scope>
    <source>
        <strain evidence="5">JCM 4646</strain>
    </source>
</reference>
<dbReference type="SUPFAM" id="SSF81301">
    <property type="entry name" value="Nucleotidyltransferase"/>
    <property type="match status" value="1"/>
</dbReference>
<feature type="region of interest" description="Disordered" evidence="1">
    <location>
        <begin position="560"/>
        <end position="599"/>
    </location>
</feature>
<dbReference type="Gene3D" id="1.10.1410.10">
    <property type="match status" value="1"/>
</dbReference>
<dbReference type="Gene3D" id="3.30.460.10">
    <property type="entry name" value="Beta Polymerase, domain 2"/>
    <property type="match status" value="1"/>
</dbReference>
<dbReference type="Proteomes" id="UP000617734">
    <property type="component" value="Unassembled WGS sequence"/>
</dbReference>
<gene>
    <name evidence="5" type="ORF">GCM10018781_11080</name>
</gene>
<organism evidence="5 6">
    <name type="scientific">Kitasatospora indigofera</name>
    <dbReference type="NCBI Taxonomy" id="67307"/>
    <lineage>
        <taxon>Bacteria</taxon>
        <taxon>Bacillati</taxon>
        <taxon>Actinomycetota</taxon>
        <taxon>Actinomycetes</taxon>
        <taxon>Kitasatosporales</taxon>
        <taxon>Streptomycetaceae</taxon>
        <taxon>Kitasatospora</taxon>
    </lineage>
</organism>
<dbReference type="InterPro" id="IPR036691">
    <property type="entry name" value="Endo/exonu/phosph_ase_sf"/>
</dbReference>
<reference evidence="5" key="2">
    <citation type="submission" date="2020-09" db="EMBL/GenBank/DDBJ databases">
        <authorList>
            <person name="Sun Q."/>
            <person name="Ohkuma M."/>
        </authorList>
    </citation>
    <scope>NUCLEOTIDE SEQUENCE</scope>
    <source>
        <strain evidence="5">JCM 4646</strain>
    </source>
</reference>
<accession>A0A919FDZ7</accession>
<dbReference type="InterPro" id="IPR009097">
    <property type="entry name" value="Cyclic_Pdiesterase"/>
</dbReference>
<proteinExistence type="predicted"/>
<keyword evidence="6" id="KW-1185">Reference proteome</keyword>
<dbReference type="SUPFAM" id="SSF81631">
    <property type="entry name" value="PAP/OAS1 substrate-binding domain"/>
    <property type="match status" value="1"/>
</dbReference>
<dbReference type="InterPro" id="IPR005135">
    <property type="entry name" value="Endo/exonuclease/phosphatase"/>
</dbReference>
<dbReference type="AlphaFoldDB" id="A0A919FDZ7"/>
<evidence type="ECO:0000313" key="6">
    <source>
        <dbReference type="Proteomes" id="UP000617734"/>
    </source>
</evidence>
<dbReference type="Pfam" id="PF04928">
    <property type="entry name" value="PAP_central"/>
    <property type="match status" value="1"/>
</dbReference>
<evidence type="ECO:0000259" key="2">
    <source>
        <dbReference type="Pfam" id="PF03372"/>
    </source>
</evidence>
<evidence type="ECO:0008006" key="7">
    <source>
        <dbReference type="Google" id="ProtNLM"/>
    </source>
</evidence>
<dbReference type="InterPro" id="IPR007012">
    <property type="entry name" value="PolA_pol_cen_dom"/>
</dbReference>
<sequence length="973" mass="102736">MRTSEQIYHQVCWDARFDPARFVLGVGRRDAGPKRVPLPAFVPGGDIPWHRVLFVEADGELVWDRATGLDRIDSGGAGRVSEPRRLRAPFFLTRTAHVWDRDRGWHPVGDTPPAEPPVRSRLRLLTWNTLWDRYDGDRIDTARRRPLLLAALERADADVIALQEVEAPLLALLMRAPWVRAGWTLGTDPAADDVEDSGLLLLSRLPVREAGYHRLGPHKAVAAVTVQSATGPLVVAATHLTSDHTQDGATRRQAELARIAEGLARVDGDLALVGDFNDGSDGPAGPAAVLGLRDAWTEVHGPGDRTPTFDPVANPLAAVSSLSGRASRLDRILLRPGRPHLVSAVLHGDTPTPDGLHVSDHYGVEADLDLDPAGAGPAELLDLAPTARTAVAWLPPEDLWPAIQGIRRDHDPQIDRWPPHVNLLFGFVPEADFERAAPLLAAALAGLAPFSVRLAGARTFRHREDSTVWLDPAAEDAAPWAELRHALARRFPRCRGRADGFTPHLTLGLAADPRPALAACAARLGPLSARVGEVVLLSRRGDEPMRPRATVALGTGEVRWLPDAVPGARPDPPSGNPSDARPEARPGAASGRGVRGTPADDVLDRVTAALADGVVHVVGSRRTGCASEHADLDLVAALPGTPDPARVRALITAALPGAGRLREVTGARVPGLRLSVGELDVDLVVVGTGGTAPAEAVSRRAELGEAAAIALSAVSDADALAAAVGEGHPAFARLAGQVKAWAKARGLDAAAYGTLPGLAWSVLAARTVREAGPLPDGELLREFFGSWAAWDWREPVTLVAPAEAAAAAPASGAVTVLTPSAPVRSCTEQVGAGGSDLLTQELYRAWEILEAAAGTGVDPWPLLLAPPPLHRRHAAWAVLTVRPGGAEELEAVLGRARGRVRALLTALEEAGAVDAHAWPRPFECGPAVVRYAIGLGRTPPDADRFAVIAERWGRGLPGAGLELLPGGSVPTLS</sequence>
<dbReference type="Pfam" id="PF04457">
    <property type="entry name" value="MJ1316"/>
    <property type="match status" value="1"/>
</dbReference>
<dbReference type="GO" id="GO:1990817">
    <property type="term" value="F:poly(A) RNA polymerase activity"/>
    <property type="evidence" value="ECO:0007669"/>
    <property type="project" value="InterPro"/>
</dbReference>
<dbReference type="EMBL" id="BNBO01000004">
    <property type="protein sequence ID" value="GHH62740.1"/>
    <property type="molecule type" value="Genomic_DNA"/>
</dbReference>
<dbReference type="Gene3D" id="3.60.10.10">
    <property type="entry name" value="Endonuclease/exonuclease/phosphatase"/>
    <property type="match status" value="1"/>
</dbReference>
<dbReference type="InterPro" id="IPR043519">
    <property type="entry name" value="NT_sf"/>
</dbReference>
<evidence type="ECO:0000256" key="1">
    <source>
        <dbReference type="SAM" id="MobiDB-lite"/>
    </source>
</evidence>
<evidence type="ECO:0000259" key="4">
    <source>
        <dbReference type="Pfam" id="PF04928"/>
    </source>
</evidence>
<feature type="domain" description="MJ1316 RNA cyclic group end recognition" evidence="3">
    <location>
        <begin position="1"/>
        <end position="65"/>
    </location>
</feature>
<dbReference type="PANTHER" id="PTHR37474">
    <property type="entry name" value="RNA LIGASE/CYCLIC NUCLEOTIDE PHOSPHODIESTERASE"/>
    <property type="match status" value="1"/>
</dbReference>
<dbReference type="Pfam" id="PF03372">
    <property type="entry name" value="Exo_endo_phos"/>
    <property type="match status" value="1"/>
</dbReference>
<feature type="domain" description="Endonuclease/exonuclease/phosphatase" evidence="2">
    <location>
        <begin position="125"/>
        <end position="361"/>
    </location>
</feature>
<dbReference type="RefSeq" id="WP_190209854.1">
    <property type="nucleotide sequence ID" value="NZ_BNBO01000004.1"/>
</dbReference>
<dbReference type="SUPFAM" id="SSF56219">
    <property type="entry name" value="DNase I-like"/>
    <property type="match status" value="1"/>
</dbReference>
<dbReference type="SUPFAM" id="SSF55144">
    <property type="entry name" value="LigT-like"/>
    <property type="match status" value="1"/>
</dbReference>
<dbReference type="Pfam" id="PF13563">
    <property type="entry name" value="2_5_RNA_ligase2"/>
    <property type="match status" value="1"/>
</dbReference>
<dbReference type="CDD" id="cd09080">
    <property type="entry name" value="TDP2"/>
    <property type="match status" value="1"/>
</dbReference>
<feature type="domain" description="Poly(A) polymerase central" evidence="4">
    <location>
        <begin position="737"/>
        <end position="853"/>
    </location>
</feature>
<comment type="caution">
    <text evidence="5">The sequence shown here is derived from an EMBL/GenBank/DDBJ whole genome shotgun (WGS) entry which is preliminary data.</text>
</comment>
<dbReference type="InterPro" id="IPR040459">
    <property type="entry name" value="MJ1316"/>
</dbReference>
<dbReference type="PANTHER" id="PTHR37474:SF1">
    <property type="entry name" value="2'-5' RNA LIGASE FAMILY PROTEIN"/>
    <property type="match status" value="1"/>
</dbReference>
<protein>
    <recommendedName>
        <fullName evidence="7">Polynucleotide adenylyltransferase</fullName>
    </recommendedName>
</protein>
<evidence type="ECO:0000313" key="5">
    <source>
        <dbReference type="EMBL" id="GHH62740.1"/>
    </source>
</evidence>
<evidence type="ECO:0000259" key="3">
    <source>
        <dbReference type="Pfam" id="PF04457"/>
    </source>
</evidence>
<dbReference type="GeneID" id="95351613"/>
<name>A0A919FDZ7_9ACTN</name>